<dbReference type="OrthoDB" id="9805807at2"/>
<accession>D0LT35</accession>
<comment type="similarity">
    <text evidence="2 5">Belongs to the trans-sulfuration enzymes family.</text>
</comment>
<dbReference type="SUPFAM" id="SSF53383">
    <property type="entry name" value="PLP-dependent transferases"/>
    <property type="match status" value="1"/>
</dbReference>
<evidence type="ECO:0000256" key="1">
    <source>
        <dbReference type="ARBA" id="ARBA00001933"/>
    </source>
</evidence>
<dbReference type="HOGENOM" id="CLU_018986_2_0_7"/>
<gene>
    <name evidence="7" type="ordered locus">Hoch_6707</name>
</gene>
<dbReference type="PANTHER" id="PTHR11808:SF15">
    <property type="entry name" value="CYSTATHIONINE GAMMA-LYASE"/>
    <property type="match status" value="1"/>
</dbReference>
<evidence type="ECO:0000256" key="3">
    <source>
        <dbReference type="ARBA" id="ARBA00022898"/>
    </source>
</evidence>
<dbReference type="KEGG" id="hoh:Hoch_6707"/>
<dbReference type="InterPro" id="IPR015424">
    <property type="entry name" value="PyrdxlP-dep_Trfase"/>
</dbReference>
<dbReference type="EMBL" id="CP001804">
    <property type="protein sequence ID" value="ACY19171.1"/>
    <property type="molecule type" value="Genomic_DNA"/>
</dbReference>
<dbReference type="GO" id="GO:0003962">
    <property type="term" value="F:cystathionine gamma-synthase activity"/>
    <property type="evidence" value="ECO:0007669"/>
    <property type="project" value="TreeGrafter"/>
</dbReference>
<evidence type="ECO:0000313" key="7">
    <source>
        <dbReference type="EMBL" id="ACY19171.1"/>
    </source>
</evidence>
<comment type="cofactor">
    <cofactor evidence="1 5">
        <name>pyridoxal 5'-phosphate</name>
        <dbReference type="ChEBI" id="CHEBI:597326"/>
    </cofactor>
</comment>
<dbReference type="FunFam" id="3.40.640.10:FF:000009">
    <property type="entry name" value="Cystathionine gamma-synthase homolog"/>
    <property type="match status" value="1"/>
</dbReference>
<keyword evidence="3 4" id="KW-0663">Pyridoxal phosphate</keyword>
<dbReference type="PIRSF" id="PIRSF001434">
    <property type="entry name" value="CGS"/>
    <property type="match status" value="1"/>
</dbReference>
<dbReference type="PANTHER" id="PTHR11808">
    <property type="entry name" value="TRANS-SULFURATION ENZYME FAMILY MEMBER"/>
    <property type="match status" value="1"/>
</dbReference>
<reference evidence="7 8" key="1">
    <citation type="journal article" date="2010" name="Stand. Genomic Sci.">
        <title>Complete genome sequence of Haliangium ochraceum type strain (SMP-2).</title>
        <authorList>
            <consortium name="US DOE Joint Genome Institute (JGI-PGF)"/>
            <person name="Ivanova N."/>
            <person name="Daum C."/>
            <person name="Lang E."/>
            <person name="Abt B."/>
            <person name="Kopitz M."/>
            <person name="Saunders E."/>
            <person name="Lapidus A."/>
            <person name="Lucas S."/>
            <person name="Glavina Del Rio T."/>
            <person name="Nolan M."/>
            <person name="Tice H."/>
            <person name="Copeland A."/>
            <person name="Cheng J.F."/>
            <person name="Chen F."/>
            <person name="Bruce D."/>
            <person name="Goodwin L."/>
            <person name="Pitluck S."/>
            <person name="Mavromatis K."/>
            <person name="Pati A."/>
            <person name="Mikhailova N."/>
            <person name="Chen A."/>
            <person name="Palaniappan K."/>
            <person name="Land M."/>
            <person name="Hauser L."/>
            <person name="Chang Y.J."/>
            <person name="Jeffries C.D."/>
            <person name="Detter J.C."/>
            <person name="Brettin T."/>
            <person name="Rohde M."/>
            <person name="Goker M."/>
            <person name="Bristow J."/>
            <person name="Markowitz V."/>
            <person name="Eisen J.A."/>
            <person name="Hugenholtz P."/>
            <person name="Kyrpides N.C."/>
            <person name="Klenk H.P."/>
        </authorList>
    </citation>
    <scope>NUCLEOTIDE SEQUENCE [LARGE SCALE GENOMIC DNA]</scope>
    <source>
        <strain evidence="8">DSM 14365 / CIP 107738 / JCM 11303 / AJ 13395 / SMP-2</strain>
    </source>
</reference>
<dbReference type="NCBIfam" id="NF005871">
    <property type="entry name" value="PRK07811.1"/>
    <property type="match status" value="1"/>
</dbReference>
<dbReference type="FunFam" id="3.90.1150.10:FF:000008">
    <property type="entry name" value="Cystathionine gamma-synthase"/>
    <property type="match status" value="1"/>
</dbReference>
<dbReference type="STRING" id="502025.Hoch_6707"/>
<dbReference type="Pfam" id="PF01053">
    <property type="entry name" value="Cys_Met_Meta_PP"/>
    <property type="match status" value="1"/>
</dbReference>
<organism evidence="7 8">
    <name type="scientific">Haliangium ochraceum (strain DSM 14365 / JCM 11303 / SMP-2)</name>
    <dbReference type="NCBI Taxonomy" id="502025"/>
    <lineage>
        <taxon>Bacteria</taxon>
        <taxon>Pseudomonadati</taxon>
        <taxon>Myxococcota</taxon>
        <taxon>Polyangia</taxon>
        <taxon>Haliangiales</taxon>
        <taxon>Kofleriaceae</taxon>
        <taxon>Haliangium</taxon>
    </lineage>
</organism>
<dbReference type="AlphaFoldDB" id="D0LT35"/>
<dbReference type="InterPro" id="IPR054542">
    <property type="entry name" value="Cys_met_metab_PP"/>
</dbReference>
<dbReference type="InterPro" id="IPR000277">
    <property type="entry name" value="Cys/Met-Metab_PyrdxlP-dep_enz"/>
</dbReference>
<dbReference type="CDD" id="cd00614">
    <property type="entry name" value="CGS_like"/>
    <property type="match status" value="1"/>
</dbReference>
<dbReference type="GO" id="GO:0019346">
    <property type="term" value="P:transsulfuration"/>
    <property type="evidence" value="ECO:0007669"/>
    <property type="project" value="InterPro"/>
</dbReference>
<dbReference type="InterPro" id="IPR015422">
    <property type="entry name" value="PyrdxlP-dep_Trfase_small"/>
</dbReference>
<dbReference type="Gene3D" id="3.40.640.10">
    <property type="entry name" value="Type I PLP-dependent aspartate aminotransferase-like (Major domain)"/>
    <property type="match status" value="1"/>
</dbReference>
<dbReference type="GO" id="GO:0019343">
    <property type="term" value="P:cysteine biosynthetic process via cystathionine"/>
    <property type="evidence" value="ECO:0007669"/>
    <property type="project" value="TreeGrafter"/>
</dbReference>
<evidence type="ECO:0000256" key="4">
    <source>
        <dbReference type="PIRSR" id="PIRSR001434-2"/>
    </source>
</evidence>
<dbReference type="Proteomes" id="UP000001880">
    <property type="component" value="Chromosome"/>
</dbReference>
<evidence type="ECO:0000256" key="6">
    <source>
        <dbReference type="SAM" id="MobiDB-lite"/>
    </source>
</evidence>
<dbReference type="InterPro" id="IPR015421">
    <property type="entry name" value="PyrdxlP-dep_Trfase_major"/>
</dbReference>
<keyword evidence="8" id="KW-1185">Reference proteome</keyword>
<keyword evidence="7" id="KW-0456">Lyase</keyword>
<dbReference type="Gene3D" id="3.90.1150.10">
    <property type="entry name" value="Aspartate Aminotransferase, domain 1"/>
    <property type="match status" value="1"/>
</dbReference>
<dbReference type="GO" id="GO:0005737">
    <property type="term" value="C:cytoplasm"/>
    <property type="evidence" value="ECO:0007669"/>
    <property type="project" value="TreeGrafter"/>
</dbReference>
<dbReference type="EC" id="4.4.1.1" evidence="7"/>
<dbReference type="RefSeq" id="WP_012831763.1">
    <property type="nucleotide sequence ID" value="NC_013440.1"/>
</dbReference>
<feature type="modified residue" description="N6-(pyridoxal phosphate)lysine" evidence="4">
    <location>
        <position position="203"/>
    </location>
</feature>
<evidence type="ECO:0000256" key="5">
    <source>
        <dbReference type="RuleBase" id="RU362118"/>
    </source>
</evidence>
<protein>
    <submittedName>
        <fullName evidence="7">Cystathionine gamma-lyase</fullName>
        <ecNumber evidence="7">4.4.1.1</ecNumber>
    </submittedName>
</protein>
<dbReference type="eggNOG" id="COG0626">
    <property type="taxonomic scope" value="Bacteria"/>
</dbReference>
<evidence type="ECO:0000256" key="2">
    <source>
        <dbReference type="ARBA" id="ARBA00009077"/>
    </source>
</evidence>
<feature type="region of interest" description="Disordered" evidence="6">
    <location>
        <begin position="1"/>
        <end position="24"/>
    </location>
</feature>
<dbReference type="GO" id="GO:0004123">
    <property type="term" value="F:cystathionine gamma-lyase activity"/>
    <property type="evidence" value="ECO:0007669"/>
    <property type="project" value="TreeGrafter"/>
</dbReference>
<sequence>MGSRPPSHGFGTRAIHAGQSPDPSTGAIMTPVYMTSTYVQSTPGEHKGFEYSRTQNPTRSALEANLAALEGARHGLAFASGLAATSTALQLLSAGDHVVACDDLYGGTYRLFDKVYRRFGLSFDYVDPSAGPSAVEAALTDATRMVWLETPTNPMLKLCDIAAVAELCKRRGLLLAVDNTFLTPFNQNPLALGADLVCHSTTKYLNGHSDTVGGALITDNDELHEKLAFLQNAVGAVPSPMDSFLVMRGLKTLHVRMERHERNARALAEWLVGHEQVERVIYPGLESHPQHELAKRQQRGFGGMISFDLRGGEPAARRFLETCELFSLAESLGGVESLVEHPAIMTHASVPAERRRALGIGDGFIRLSVGIEELDDLRGDLERAFFAARS</sequence>
<name>D0LT35_HALO1</name>
<proteinExistence type="inferred from homology"/>
<dbReference type="GO" id="GO:0030170">
    <property type="term" value="F:pyridoxal phosphate binding"/>
    <property type="evidence" value="ECO:0007669"/>
    <property type="project" value="InterPro"/>
</dbReference>
<dbReference type="PROSITE" id="PS00868">
    <property type="entry name" value="CYS_MET_METAB_PP"/>
    <property type="match status" value="1"/>
</dbReference>
<evidence type="ECO:0000313" key="8">
    <source>
        <dbReference type="Proteomes" id="UP000001880"/>
    </source>
</evidence>